<evidence type="ECO:0000313" key="7">
    <source>
        <dbReference type="Proteomes" id="UP000008915"/>
    </source>
</evidence>
<dbReference type="eggNOG" id="COG1064">
    <property type="taxonomic scope" value="Bacteria"/>
</dbReference>
<protein>
    <submittedName>
        <fullName evidence="6">Alcohol dehydrogenase zinc-binding domain protein</fullName>
    </submittedName>
</protein>
<organism evidence="6 7">
    <name type="scientific">Thermaerobacter marianensis (strain ATCC 700841 / DSM 12885 / JCM 10246 / 7p75a)</name>
    <dbReference type="NCBI Taxonomy" id="644966"/>
    <lineage>
        <taxon>Bacteria</taxon>
        <taxon>Bacillati</taxon>
        <taxon>Bacillota</taxon>
        <taxon>Clostridia</taxon>
        <taxon>Eubacteriales</taxon>
        <taxon>Clostridiales Family XVII. Incertae Sedis</taxon>
        <taxon>Thermaerobacter</taxon>
    </lineage>
</organism>
<dbReference type="SUPFAM" id="SSF50129">
    <property type="entry name" value="GroES-like"/>
    <property type="match status" value="1"/>
</dbReference>
<dbReference type="InterPro" id="IPR050129">
    <property type="entry name" value="Zn_alcohol_dh"/>
</dbReference>
<reference evidence="6 7" key="1">
    <citation type="journal article" date="2010" name="Stand. Genomic Sci.">
        <title>Complete genome sequence of Thermaerobacter marianensis type strain (7p75a).</title>
        <authorList>
            <person name="Han C."/>
            <person name="Gu W."/>
            <person name="Zhang X."/>
            <person name="Lapidus A."/>
            <person name="Nolan M."/>
            <person name="Copeland A."/>
            <person name="Lucas S."/>
            <person name="Del Rio T.G."/>
            <person name="Tice H."/>
            <person name="Cheng J.F."/>
            <person name="Tapia R."/>
            <person name="Goodwin L."/>
            <person name="Pitluck S."/>
            <person name="Pagani I."/>
            <person name="Ivanova N."/>
            <person name="Mavromatis K."/>
            <person name="Mikhailova N."/>
            <person name="Pati A."/>
            <person name="Chen A."/>
            <person name="Palaniappan K."/>
            <person name="Land M."/>
            <person name="Hauser L."/>
            <person name="Chang Y.J."/>
            <person name="Jeffries C.D."/>
            <person name="Schneider S."/>
            <person name="Rohde M."/>
            <person name="Goker M."/>
            <person name="Pukall R."/>
            <person name="Woyke T."/>
            <person name="Bristow J."/>
            <person name="Eisen J.A."/>
            <person name="Markowitz V."/>
            <person name="Hugenholtz P."/>
            <person name="Kyrpides N.C."/>
            <person name="Klenk H.P."/>
            <person name="Detter J.C."/>
        </authorList>
    </citation>
    <scope>NUCLEOTIDE SEQUENCE [LARGE SCALE GENOMIC DNA]</scope>
    <source>
        <strain evidence="7">ATCC 700841 / DSM 12885 / JCM 10246 / 7p75a</strain>
    </source>
</reference>
<dbReference type="Pfam" id="PF08240">
    <property type="entry name" value="ADH_N"/>
    <property type="match status" value="1"/>
</dbReference>
<gene>
    <name evidence="6" type="ordered locus">Tmar_1721</name>
</gene>
<dbReference type="InterPro" id="IPR013149">
    <property type="entry name" value="ADH-like_C"/>
</dbReference>
<dbReference type="InterPro" id="IPR020843">
    <property type="entry name" value="ER"/>
</dbReference>
<comment type="similarity">
    <text evidence="4">Belongs to the zinc-containing alcohol dehydrogenase family.</text>
</comment>
<dbReference type="Pfam" id="PF00107">
    <property type="entry name" value="ADH_zinc_N"/>
    <property type="match status" value="1"/>
</dbReference>
<evidence type="ECO:0000256" key="2">
    <source>
        <dbReference type="ARBA" id="ARBA00022833"/>
    </source>
</evidence>
<dbReference type="PANTHER" id="PTHR43401">
    <property type="entry name" value="L-THREONINE 3-DEHYDROGENASE"/>
    <property type="match status" value="1"/>
</dbReference>
<dbReference type="SUPFAM" id="SSF51735">
    <property type="entry name" value="NAD(P)-binding Rossmann-fold domains"/>
    <property type="match status" value="1"/>
</dbReference>
<name>E6SHN3_THEM7</name>
<accession>E6SHN3</accession>
<dbReference type="SMART" id="SM00829">
    <property type="entry name" value="PKS_ER"/>
    <property type="match status" value="1"/>
</dbReference>
<dbReference type="OrthoDB" id="9769198at2"/>
<dbReference type="GO" id="GO:0016491">
    <property type="term" value="F:oxidoreductase activity"/>
    <property type="evidence" value="ECO:0007669"/>
    <property type="project" value="UniProtKB-KW"/>
</dbReference>
<dbReference type="InterPro" id="IPR011032">
    <property type="entry name" value="GroES-like_sf"/>
</dbReference>
<evidence type="ECO:0000256" key="4">
    <source>
        <dbReference type="RuleBase" id="RU361277"/>
    </source>
</evidence>
<evidence type="ECO:0000256" key="1">
    <source>
        <dbReference type="ARBA" id="ARBA00022723"/>
    </source>
</evidence>
<evidence type="ECO:0000256" key="3">
    <source>
        <dbReference type="ARBA" id="ARBA00023002"/>
    </source>
</evidence>
<dbReference type="PANTHER" id="PTHR43401:SF5">
    <property type="entry name" value="ALCOHOL DEHYDROGENASE-RELATED"/>
    <property type="match status" value="1"/>
</dbReference>
<dbReference type="GO" id="GO:0008270">
    <property type="term" value="F:zinc ion binding"/>
    <property type="evidence" value="ECO:0007669"/>
    <property type="project" value="InterPro"/>
</dbReference>
<evidence type="ECO:0000313" key="6">
    <source>
        <dbReference type="EMBL" id="ADU51828.1"/>
    </source>
</evidence>
<feature type="domain" description="Enoyl reductase (ER)" evidence="5">
    <location>
        <begin position="8"/>
        <end position="347"/>
    </location>
</feature>
<proteinExistence type="inferred from homology"/>
<sequence length="350" mass="37566">MLAAQIVAFQQPLRVERVPDPTPGPADAVIRVAAEGICRSDWHAWMGDWSWIGLSPALPIIPGHEFSGTVEAVGREVRRLRPGDRVTVPFHEACGHCSYCLGGVPNLCDAVQIYGITQNGGYAEYVLVRNADFNCIKLPDAVDFLTAAAIGCRYMTAFHGVTKQGDVRPGQWVVVHGCGGVGLSAVQIAAAMGAQVIAVDVSEQKLAKARDEGAVATVDARHENVPQAVKDLTRGGADVSIDALGIRDTVRNSVLCLRKGGRHVQIGLTTSQERGEVELPVDVIVAQELQIYGSLGNPHPDYRALLALVERGVLKPASLVSRTVRLEEASDVLHQMTEFGTLGFHVITEF</sequence>
<evidence type="ECO:0000259" key="5">
    <source>
        <dbReference type="SMART" id="SM00829"/>
    </source>
</evidence>
<dbReference type="CDD" id="cd08260">
    <property type="entry name" value="Zn_ADH6"/>
    <property type="match status" value="1"/>
</dbReference>
<dbReference type="Gene3D" id="3.90.180.10">
    <property type="entry name" value="Medium-chain alcohol dehydrogenases, catalytic domain"/>
    <property type="match status" value="1"/>
</dbReference>
<dbReference type="PROSITE" id="PS00059">
    <property type="entry name" value="ADH_ZINC"/>
    <property type="match status" value="1"/>
</dbReference>
<dbReference type="STRING" id="644966.Tmar_1721"/>
<dbReference type="Proteomes" id="UP000008915">
    <property type="component" value="Chromosome"/>
</dbReference>
<keyword evidence="3" id="KW-0560">Oxidoreductase</keyword>
<dbReference type="InterPro" id="IPR002328">
    <property type="entry name" value="ADH_Zn_CS"/>
</dbReference>
<dbReference type="InterPro" id="IPR013154">
    <property type="entry name" value="ADH-like_N"/>
</dbReference>
<dbReference type="HOGENOM" id="CLU_026673_11_2_9"/>
<dbReference type="InterPro" id="IPR036291">
    <property type="entry name" value="NAD(P)-bd_dom_sf"/>
</dbReference>
<dbReference type="EMBL" id="CP002344">
    <property type="protein sequence ID" value="ADU51828.1"/>
    <property type="molecule type" value="Genomic_DNA"/>
</dbReference>
<dbReference type="KEGG" id="tmr:Tmar_1721"/>
<keyword evidence="1 4" id="KW-0479">Metal-binding</keyword>
<keyword evidence="7" id="KW-1185">Reference proteome</keyword>
<keyword evidence="2 4" id="KW-0862">Zinc</keyword>
<comment type="cofactor">
    <cofactor evidence="4">
        <name>Zn(2+)</name>
        <dbReference type="ChEBI" id="CHEBI:29105"/>
    </cofactor>
</comment>
<reference evidence="7" key="2">
    <citation type="journal article" date="2010" name="Stand. Genomic Sci.">
        <title>Complete genome sequence of Thermaerobacter marianensis type strain (7p75aT).</title>
        <authorList>
            <person name="Han C."/>
            <person name="Gu W."/>
            <person name="Zhang X."/>
            <person name="Lapidus A."/>
            <person name="Nolan M."/>
            <person name="Copeland A."/>
            <person name="Lucas S."/>
            <person name="Glavina Del Rio T."/>
            <person name="Tice H."/>
            <person name="Cheng J."/>
            <person name="Tapia R."/>
            <person name="Goodwin L."/>
            <person name="Pitluck S."/>
            <person name="Pagani I."/>
            <person name="Ivanova N."/>
            <person name="Mavromatis K."/>
            <person name="Mikhailova N."/>
            <person name="Pati A."/>
            <person name="Chen A."/>
            <person name="Palaniappan K."/>
            <person name="Land M."/>
            <person name="Hauser L."/>
            <person name="Chang Y."/>
            <person name="Jeffries C."/>
            <person name="Schneider S."/>
            <person name="Rohde M."/>
            <person name="Goker M."/>
            <person name="Pukall R."/>
            <person name="Woyke T."/>
            <person name="Bristow J."/>
            <person name="Eisen J."/>
            <person name="Markowitz V."/>
            <person name="Hugenholtz P."/>
            <person name="Kyrpides N."/>
            <person name="Klenk H."/>
            <person name="Detter J."/>
        </authorList>
    </citation>
    <scope>NUCLEOTIDE SEQUENCE [LARGE SCALE GENOMIC DNA]</scope>
    <source>
        <strain evidence="7">ATCC 700841 / DSM 12885 / JCM 10246 / 7p75a</strain>
    </source>
</reference>
<dbReference type="AlphaFoldDB" id="E6SHN3"/>
<dbReference type="RefSeq" id="WP_013496129.1">
    <property type="nucleotide sequence ID" value="NC_014831.1"/>
</dbReference>